<dbReference type="RefSeq" id="WP_069935059.1">
    <property type="nucleotide sequence ID" value="NZ_MEHJ01000001.1"/>
</dbReference>
<dbReference type="PROSITE" id="PS00012">
    <property type="entry name" value="PHOSPHOPANTETHEINE"/>
    <property type="match status" value="1"/>
</dbReference>
<keyword evidence="5" id="KW-0596">Phosphopantetheine</keyword>
<dbReference type="NCBIfam" id="TIGR01733">
    <property type="entry name" value="AA-adenyl-dom"/>
    <property type="match status" value="1"/>
</dbReference>
<comment type="cofactor">
    <cofactor evidence="1">
        <name>pantetheine 4'-phosphate</name>
        <dbReference type="ChEBI" id="CHEBI:47942"/>
    </cofactor>
</comment>
<organism evidence="12 13">
    <name type="scientific">Streptomyces agglomeratus</name>
    <dbReference type="NCBI Taxonomy" id="285458"/>
    <lineage>
        <taxon>Bacteria</taxon>
        <taxon>Bacillati</taxon>
        <taxon>Actinomycetota</taxon>
        <taxon>Actinomycetes</taxon>
        <taxon>Kitasatosporales</taxon>
        <taxon>Streptomycetaceae</taxon>
        <taxon>Streptomyces</taxon>
    </lineage>
</organism>
<evidence type="ECO:0000256" key="4">
    <source>
        <dbReference type="ARBA" id="ARBA00016743"/>
    </source>
</evidence>
<dbReference type="Gene3D" id="3.30.559.10">
    <property type="entry name" value="Chloramphenicol acetyltransferase-like domain"/>
    <property type="match status" value="1"/>
</dbReference>
<accession>A0A1E5P5D4</accession>
<dbReference type="FunFam" id="3.40.50.12780:FF:000013">
    <property type="entry name" value="Long-chain-fatty-acid--AMP ligase FadD32"/>
    <property type="match status" value="1"/>
</dbReference>
<comment type="similarity">
    <text evidence="3">Belongs to the ATP-dependent AMP-binding enzyme family. MbtB subfamily.</text>
</comment>
<dbReference type="SUPFAM" id="SSF52777">
    <property type="entry name" value="CoA-dependent acyltransferases"/>
    <property type="match status" value="2"/>
</dbReference>
<dbReference type="Pfam" id="PF00668">
    <property type="entry name" value="Condensation"/>
    <property type="match status" value="1"/>
</dbReference>
<dbReference type="InterPro" id="IPR042099">
    <property type="entry name" value="ANL_N_sf"/>
</dbReference>
<evidence type="ECO:0000256" key="10">
    <source>
        <dbReference type="ARBA" id="ARBA00033440"/>
    </source>
</evidence>
<dbReference type="GO" id="GO:0005737">
    <property type="term" value="C:cytoplasm"/>
    <property type="evidence" value="ECO:0007669"/>
    <property type="project" value="TreeGrafter"/>
</dbReference>
<dbReference type="GO" id="GO:0071766">
    <property type="term" value="P:Actinobacterium-type cell wall biogenesis"/>
    <property type="evidence" value="ECO:0007669"/>
    <property type="project" value="UniProtKB-ARBA"/>
</dbReference>
<keyword evidence="8" id="KW-0276">Fatty acid metabolism</keyword>
<keyword evidence="9" id="KW-0443">Lipid metabolism</keyword>
<dbReference type="GO" id="GO:0016491">
    <property type="term" value="F:oxidoreductase activity"/>
    <property type="evidence" value="ECO:0007669"/>
    <property type="project" value="InterPro"/>
</dbReference>
<keyword evidence="7" id="KW-0436">Ligase</keyword>
<dbReference type="Gene3D" id="3.30.300.30">
    <property type="match status" value="3"/>
</dbReference>
<evidence type="ECO:0000256" key="1">
    <source>
        <dbReference type="ARBA" id="ARBA00001957"/>
    </source>
</evidence>
<dbReference type="Gene3D" id="3.40.109.10">
    <property type="entry name" value="NADH Oxidase"/>
    <property type="match status" value="1"/>
</dbReference>
<dbReference type="GO" id="GO:0017000">
    <property type="term" value="P:antibiotic biosynthetic process"/>
    <property type="evidence" value="ECO:0007669"/>
    <property type="project" value="UniProtKB-ARBA"/>
</dbReference>
<dbReference type="Gene3D" id="3.40.50.12780">
    <property type="entry name" value="N-terminal domain of ligase-like"/>
    <property type="match status" value="1"/>
</dbReference>
<dbReference type="PANTHER" id="PTHR45527">
    <property type="entry name" value="NONRIBOSOMAL PEPTIDE SYNTHETASE"/>
    <property type="match status" value="1"/>
</dbReference>
<dbReference type="InterPro" id="IPR006162">
    <property type="entry name" value="Ppantetheine_attach_site"/>
</dbReference>
<evidence type="ECO:0000259" key="11">
    <source>
        <dbReference type="PROSITE" id="PS50075"/>
    </source>
</evidence>
<dbReference type="CDD" id="cd05931">
    <property type="entry name" value="FAAL"/>
    <property type="match status" value="1"/>
</dbReference>
<comment type="caution">
    <text evidence="12">The sequence shown here is derived from an EMBL/GenBank/DDBJ whole genome shotgun (WGS) entry which is preliminary data.</text>
</comment>
<evidence type="ECO:0000313" key="13">
    <source>
        <dbReference type="Proteomes" id="UP000095759"/>
    </source>
</evidence>
<evidence type="ECO:0000256" key="8">
    <source>
        <dbReference type="ARBA" id="ARBA00022832"/>
    </source>
</evidence>
<dbReference type="SUPFAM" id="SSF47336">
    <property type="entry name" value="ACP-like"/>
    <property type="match status" value="2"/>
</dbReference>
<dbReference type="InterPro" id="IPR029479">
    <property type="entry name" value="Nitroreductase"/>
</dbReference>
<dbReference type="InterPro" id="IPR023213">
    <property type="entry name" value="CAT-like_dom_sf"/>
</dbReference>
<evidence type="ECO:0000256" key="7">
    <source>
        <dbReference type="ARBA" id="ARBA00022598"/>
    </source>
</evidence>
<dbReference type="Gene3D" id="3.30.559.30">
    <property type="entry name" value="Nonribosomal peptide synthetase, condensation domain"/>
    <property type="match status" value="1"/>
</dbReference>
<comment type="pathway">
    <text evidence="2">Siderophore biosynthesis; mycobactin biosynthesis.</text>
</comment>
<dbReference type="InterPro" id="IPR000873">
    <property type="entry name" value="AMP-dep_synth/lig_dom"/>
</dbReference>
<dbReference type="PANTHER" id="PTHR45527:SF10">
    <property type="entry name" value="PYOCHELIN SYNTHASE PCHF"/>
    <property type="match status" value="1"/>
</dbReference>
<dbReference type="InterPro" id="IPR020845">
    <property type="entry name" value="AMP-binding_CS"/>
</dbReference>
<dbReference type="InterPro" id="IPR036736">
    <property type="entry name" value="ACP-like_sf"/>
</dbReference>
<dbReference type="Proteomes" id="UP000095759">
    <property type="component" value="Unassembled WGS sequence"/>
</dbReference>
<dbReference type="GO" id="GO:0043041">
    <property type="term" value="P:amino acid activation for nonribosomal peptide biosynthetic process"/>
    <property type="evidence" value="ECO:0007669"/>
    <property type="project" value="TreeGrafter"/>
</dbReference>
<dbReference type="InterPro" id="IPR000415">
    <property type="entry name" value="Nitroreductase-like"/>
</dbReference>
<dbReference type="Gene3D" id="3.40.50.980">
    <property type="match status" value="2"/>
</dbReference>
<dbReference type="FunFam" id="2.30.38.10:FF:000001">
    <property type="entry name" value="Non-ribosomal peptide synthetase PvdI"/>
    <property type="match status" value="1"/>
</dbReference>
<sequence>MTDVTAAVHSGTVVDMLRANAVRDPDAVAFTHLTFPAGGPEHGLRVSLSRAELDTRCCALAAALAAHELARHRVLILAPPGLDFIVGLFGTLYAGAIAVTCPPPVSDESDPRTERAVRIASDAQVSAVVTTREVRDRLGELRHRFGDVPWIAVDDVEPAASGHLAVPATDRGDLALLQYTSGATGGPKGVMISHDNLVHQLPQAAAIFQLPPGSNVVSWISPYHALGIVVHLMLSQYLGGQAVFLVPEDFVGHPLRWLRAISDTPGPVLSCAPNFAFGLCADQISERERTGLDLSGWRTTLNTAERVQAHTMARFIEAYQPHGFRTAAMCPGFGMTEAMVLTGQRRGRPLVLDVDAAELERGRAVVLGEPEAVPDVAPDGGAAEGERRLRLVGVGQPGPYSEVIVVDPESRRRLGEHEVGEVWIRGPVVCQGYWKRAELTEETFGARLHDGEGPYLRSGDMAFLHNGELVLCGRRKEMIIVRGRNLYPHDIESDSERVHPALRGAPAAAFSVNRDAGEELVLVQSVPDADALPVPLPELARRIRSAVTAAHEVDVYHLLLVPPDQIPKTISGKIQRGECRRRYLAGELETLLEPLRAGPPSASAPLRPVNGRSSGESAVLPGLLAALDPSLRAGVISADLRRRLGDLLGVPTDDVPTAVPLVALGLESIRAMELRAVLERDVQVDLPLATFLRSTVDQLTELMVHRLDGRHASAAAVTSEPSEPFHAAPEHRLEPFRLTGLQQAYLAGRCAGEERGDVATHLYLEIEAGDLDLRRLETALTALVSRHDMLRAVVAEDGTQRVLPESDATPVPFSVTDCSTESGPRTAAAVREELSHEIRPIGQWPMWEVRALILPGDRIRLAISMDLLIADVASIRLFFDDWRRLYAGERLPPLRTTFRDCVNAHAVDPEDPEYAAARDYWLRRVPELPEGPQLPWRRGATAPARWDRRAYRLPARSWSRIRQLALQHELTPTSVLLAAFATVLGRWSTTDRFLLNLPLFSRRRVHPDVDALIGDFTSVVLLEVDLRGRPGIAELADRLHRQLWRDLEHRAFDGVAVQRELAKARPATGVPHCPVVFASARDQGWDQHGGDTGTLGQSWLGETTLSISQTPQVLLDHQVYENAGALEFNWDSPVDAFLPGVRDEMFDAYCRLLDSLVDAEAWSGGVDVCGAGPDEFVARVDATDGAVPSASLADGVMGWAAREPDRVAVVTADGGLLRYGELGWWASGVAETLLGPDADPGALIAVGMSKSAEQVVAALGVHLAGRAYLPVDVDLPPRRRAELLAAAGCSVVLVRAGDDHQQWPDTVRVVAVEDCRDRARRLAESPAKPTDVAYVLYTSGSTGAPKGVTVSHQAALGTCTDVCDRFGIGADDAVLGLSSLSFDLSVFDVFGVLGAGGRLVLPRPGSQRDPEHWLELVAEHGVTVWNSVPAVAEMVVSHLGAGAGAGAGARAGDGTGDGHGAGGRQGAALAGIRVALWSGDWIPVGLPDRWREWSPACRLISLGGATEAAIWSISYEIGEVDPEWDSIPYGRPLTNQSFHVLDDRLDPCPVWVVGELYIGGLGLAEGYWGDPVRTAERFITHPVSGERLYRTGDLGRWRPDGMIEFLGRTDGQVKIGGFRIELGEIDAALAQHPAVARAVTTATGTRHHPYLTTFVVPDRARRPAPAPEADGDGAEYESLLGAVITDSAHRAAVTAAQRGRRADLTSQAVGLPDFLDPERTGRRWNRRRSHRGFAEAEVPLAELARLLNCLRAVGAAHRPVPKYRYGSAGSLYPVRTYVYVHPGRVGGLPGGSYYYDPLAHRLCTVRSGVEMPASVHLSMNQDAFSSAAFHLLLVGPMAEVEPMYGRRAHDFCLIEAGAMSQLLAESATEGPLGLCQIGLLRDEEPLRTLFALGEDEVLLHSLLGGMGLAEPGEAMDAGAPSPRAARAAGPDGPAQLVGQVRALAMNVLPAHMVPSRIRVIDELPLTDQGKVDRRRLEELAGAPETGVEAVEPRSDTEARIAAIVAETLGCDRVSVTENLFGLGADSVQLIAIRQRLSEEFGHELPLARMFENASVRTVAAALAAVPRVPPY</sequence>
<feature type="domain" description="Carrier" evidence="11">
    <location>
        <begin position="1991"/>
        <end position="2066"/>
    </location>
</feature>
<gene>
    <name evidence="12" type="ORF">AS594_08735</name>
</gene>
<evidence type="ECO:0000256" key="6">
    <source>
        <dbReference type="ARBA" id="ARBA00022553"/>
    </source>
</evidence>
<dbReference type="EMBL" id="MEHJ01000001">
    <property type="protein sequence ID" value="OEJ24564.1"/>
    <property type="molecule type" value="Genomic_DNA"/>
</dbReference>
<dbReference type="PROSITE" id="PS00455">
    <property type="entry name" value="AMP_BINDING"/>
    <property type="match status" value="1"/>
</dbReference>
<dbReference type="CDD" id="cd02142">
    <property type="entry name" value="McbC_SagB-like_oxidoreductase"/>
    <property type="match status" value="1"/>
</dbReference>
<dbReference type="InterPro" id="IPR020806">
    <property type="entry name" value="PKS_PP-bd"/>
</dbReference>
<keyword evidence="6" id="KW-0597">Phosphoprotein</keyword>
<evidence type="ECO:0000256" key="2">
    <source>
        <dbReference type="ARBA" id="ARBA00005102"/>
    </source>
</evidence>
<dbReference type="FunFam" id="3.30.559.10:FF:000023">
    <property type="entry name" value="Non-ribosomal peptide synthetase"/>
    <property type="match status" value="1"/>
</dbReference>
<dbReference type="FunFam" id="3.30.559.30:FF:000006">
    <property type="entry name" value="Yersiniabactin polyketide/non-ribosomal peptide synthetase"/>
    <property type="match status" value="1"/>
</dbReference>
<reference evidence="12 13" key="1">
    <citation type="submission" date="2016-08" db="EMBL/GenBank/DDBJ databases">
        <title>Complete genome sequence of Streptomyces agglomeratus strain 6-3-2, a novel anti-MRSA actinomycete isolated from Wuli of Tebit, China.</title>
        <authorList>
            <person name="Chen X."/>
        </authorList>
    </citation>
    <scope>NUCLEOTIDE SEQUENCE [LARGE SCALE GENOMIC DNA]</scope>
    <source>
        <strain evidence="12 13">6-3-2</strain>
    </source>
</reference>
<dbReference type="PROSITE" id="PS50075">
    <property type="entry name" value="CARRIER"/>
    <property type="match status" value="1"/>
</dbReference>
<dbReference type="InterPro" id="IPR040097">
    <property type="entry name" value="FAAL/FAAC"/>
</dbReference>
<dbReference type="CDD" id="cd19535">
    <property type="entry name" value="Cyc_NRPS"/>
    <property type="match status" value="1"/>
</dbReference>
<dbReference type="Gene3D" id="1.10.1200.10">
    <property type="entry name" value="ACP-like"/>
    <property type="match status" value="2"/>
</dbReference>
<dbReference type="Gene3D" id="2.30.38.10">
    <property type="entry name" value="Luciferase, Domain 3"/>
    <property type="match status" value="1"/>
</dbReference>
<dbReference type="Pfam" id="PF00550">
    <property type="entry name" value="PP-binding"/>
    <property type="match status" value="2"/>
</dbReference>
<protein>
    <recommendedName>
        <fullName evidence="4">Phenyloxazoline synthase MbtB</fullName>
    </recommendedName>
    <alternativeName>
        <fullName evidence="10">Mycobactin synthetase protein B</fullName>
    </alternativeName>
</protein>
<evidence type="ECO:0000256" key="5">
    <source>
        <dbReference type="ARBA" id="ARBA00022450"/>
    </source>
</evidence>
<evidence type="ECO:0000313" key="12">
    <source>
        <dbReference type="EMBL" id="OEJ24564.1"/>
    </source>
</evidence>
<dbReference type="GO" id="GO:0008610">
    <property type="term" value="P:lipid biosynthetic process"/>
    <property type="evidence" value="ECO:0007669"/>
    <property type="project" value="InterPro"/>
</dbReference>
<dbReference type="GO" id="GO:0044550">
    <property type="term" value="P:secondary metabolite biosynthetic process"/>
    <property type="evidence" value="ECO:0007669"/>
    <property type="project" value="TreeGrafter"/>
</dbReference>
<dbReference type="InterPro" id="IPR057737">
    <property type="entry name" value="Condensation_MtbB-like"/>
</dbReference>
<evidence type="ECO:0000256" key="3">
    <source>
        <dbReference type="ARBA" id="ARBA00007380"/>
    </source>
</evidence>
<dbReference type="Pfam" id="PF00501">
    <property type="entry name" value="AMP-binding"/>
    <property type="match status" value="2"/>
</dbReference>
<dbReference type="InterPro" id="IPR009081">
    <property type="entry name" value="PP-bd_ACP"/>
</dbReference>
<dbReference type="SMART" id="SM00823">
    <property type="entry name" value="PKS_PP"/>
    <property type="match status" value="2"/>
</dbReference>
<dbReference type="SUPFAM" id="SSF55469">
    <property type="entry name" value="FMN-dependent nitroreductase-like"/>
    <property type="match status" value="1"/>
</dbReference>
<evidence type="ECO:0000256" key="9">
    <source>
        <dbReference type="ARBA" id="ARBA00023098"/>
    </source>
</evidence>
<dbReference type="InterPro" id="IPR045851">
    <property type="entry name" value="AMP-bd_C_sf"/>
</dbReference>
<dbReference type="InterPro" id="IPR010071">
    <property type="entry name" value="AA_adenyl_dom"/>
</dbReference>
<keyword evidence="13" id="KW-1185">Reference proteome</keyword>
<dbReference type="GO" id="GO:0006631">
    <property type="term" value="P:fatty acid metabolic process"/>
    <property type="evidence" value="ECO:0007669"/>
    <property type="project" value="UniProtKB-KW"/>
</dbReference>
<proteinExistence type="inferred from homology"/>
<dbReference type="STRING" id="285458.BGM19_28375"/>
<dbReference type="GO" id="GO:0016874">
    <property type="term" value="F:ligase activity"/>
    <property type="evidence" value="ECO:0007669"/>
    <property type="project" value="UniProtKB-KW"/>
</dbReference>
<dbReference type="SUPFAM" id="SSF56801">
    <property type="entry name" value="Acetyl-CoA synthetase-like"/>
    <property type="match status" value="2"/>
</dbReference>
<dbReference type="GO" id="GO:0031177">
    <property type="term" value="F:phosphopantetheine binding"/>
    <property type="evidence" value="ECO:0007669"/>
    <property type="project" value="InterPro"/>
</dbReference>
<dbReference type="InterPro" id="IPR001242">
    <property type="entry name" value="Condensation_dom"/>
</dbReference>
<name>A0A1E5P5D4_9ACTN</name>
<dbReference type="Pfam" id="PF00881">
    <property type="entry name" value="Nitroreductase"/>
    <property type="match status" value="1"/>
</dbReference>